<evidence type="ECO:0000313" key="2">
    <source>
        <dbReference type="Proteomes" id="UP001499924"/>
    </source>
</evidence>
<sequence>MQTLDRDEASIVVAAPPEDVYALVADVTRTPEFSPDIVSCRWLDGAAGPAVGARFEAVNVSKIGKRWKNRPVVTVADPGREFAFVRTEPFAGRVAWRYRFEPADGGTRVVESYEVERPVSRLGWVVIEKIFKDGNRREALRSGMESTLDRLRVTAEAARSDTDAT</sequence>
<organism evidence="1 2">
    <name type="scientific">Blastococcus jejuensis</name>
    <dbReference type="NCBI Taxonomy" id="351224"/>
    <lineage>
        <taxon>Bacteria</taxon>
        <taxon>Bacillati</taxon>
        <taxon>Actinomycetota</taxon>
        <taxon>Actinomycetes</taxon>
        <taxon>Geodermatophilales</taxon>
        <taxon>Geodermatophilaceae</taxon>
        <taxon>Blastococcus</taxon>
    </lineage>
</organism>
<dbReference type="CDD" id="cd07812">
    <property type="entry name" value="SRPBCC"/>
    <property type="match status" value="1"/>
</dbReference>
<dbReference type="EMBL" id="BAAAVV010000002">
    <property type="protein sequence ID" value="GAA3160314.1"/>
    <property type="molecule type" value="Genomic_DNA"/>
</dbReference>
<dbReference type="SUPFAM" id="SSF55961">
    <property type="entry name" value="Bet v1-like"/>
    <property type="match status" value="1"/>
</dbReference>
<protein>
    <submittedName>
        <fullName evidence="1">SRPBCC family protein</fullName>
    </submittedName>
</protein>
<dbReference type="Gene3D" id="3.30.530.20">
    <property type="match status" value="1"/>
</dbReference>
<name>A0ABP6NWD3_9ACTN</name>
<dbReference type="InterPro" id="IPR019587">
    <property type="entry name" value="Polyketide_cyclase/dehydratase"/>
</dbReference>
<evidence type="ECO:0000313" key="1">
    <source>
        <dbReference type="EMBL" id="GAA3160314.1"/>
    </source>
</evidence>
<dbReference type="InterPro" id="IPR023393">
    <property type="entry name" value="START-like_dom_sf"/>
</dbReference>
<dbReference type="Proteomes" id="UP001499924">
    <property type="component" value="Unassembled WGS sequence"/>
</dbReference>
<proteinExistence type="predicted"/>
<dbReference type="RefSeq" id="WP_344687479.1">
    <property type="nucleotide sequence ID" value="NZ_BAAAVV010000002.1"/>
</dbReference>
<gene>
    <name evidence="1" type="ORF">GCM10010531_09760</name>
</gene>
<accession>A0ABP6NWD3</accession>
<keyword evidence="2" id="KW-1185">Reference proteome</keyword>
<dbReference type="Pfam" id="PF10604">
    <property type="entry name" value="Polyketide_cyc2"/>
    <property type="match status" value="1"/>
</dbReference>
<comment type="caution">
    <text evidence="1">The sequence shown here is derived from an EMBL/GenBank/DDBJ whole genome shotgun (WGS) entry which is preliminary data.</text>
</comment>
<reference evidence="2" key="1">
    <citation type="journal article" date="2019" name="Int. J. Syst. Evol. Microbiol.">
        <title>The Global Catalogue of Microorganisms (GCM) 10K type strain sequencing project: providing services to taxonomists for standard genome sequencing and annotation.</title>
        <authorList>
            <consortium name="The Broad Institute Genomics Platform"/>
            <consortium name="The Broad Institute Genome Sequencing Center for Infectious Disease"/>
            <person name="Wu L."/>
            <person name="Ma J."/>
        </authorList>
    </citation>
    <scope>NUCLEOTIDE SEQUENCE [LARGE SCALE GENOMIC DNA]</scope>
    <source>
        <strain evidence="2">JCM 15614</strain>
    </source>
</reference>